<proteinExistence type="predicted"/>
<accession>A0A382AA44</accession>
<evidence type="ECO:0000256" key="1">
    <source>
        <dbReference type="ARBA" id="ARBA00022729"/>
    </source>
</evidence>
<dbReference type="Pfam" id="PF13517">
    <property type="entry name" value="FG-GAP_3"/>
    <property type="match status" value="3"/>
</dbReference>
<evidence type="ECO:0000313" key="3">
    <source>
        <dbReference type="EMBL" id="SVA98390.1"/>
    </source>
</evidence>
<feature type="non-terminal residue" evidence="3">
    <location>
        <position position="1"/>
    </location>
</feature>
<dbReference type="EMBL" id="UINC01024549">
    <property type="protein sequence ID" value="SVA98390.1"/>
    <property type="molecule type" value="Genomic_DNA"/>
</dbReference>
<dbReference type="Pfam" id="PF07593">
    <property type="entry name" value="UnbV_ASPIC"/>
    <property type="match status" value="1"/>
</dbReference>
<organism evidence="3">
    <name type="scientific">marine metagenome</name>
    <dbReference type="NCBI Taxonomy" id="408172"/>
    <lineage>
        <taxon>unclassified sequences</taxon>
        <taxon>metagenomes</taxon>
        <taxon>ecological metagenomes</taxon>
    </lineage>
</organism>
<dbReference type="InterPro" id="IPR028994">
    <property type="entry name" value="Integrin_alpha_N"/>
</dbReference>
<name>A0A382AA44_9ZZZZ</name>
<dbReference type="AlphaFoldDB" id="A0A382AA44"/>
<gene>
    <name evidence="3" type="ORF">METZ01_LOCUS151244</name>
</gene>
<evidence type="ECO:0000259" key="2">
    <source>
        <dbReference type="Pfam" id="PF07593"/>
    </source>
</evidence>
<dbReference type="SUPFAM" id="SSF69318">
    <property type="entry name" value="Integrin alpha N-terminal domain"/>
    <property type="match status" value="1"/>
</dbReference>
<reference evidence="3" key="1">
    <citation type="submission" date="2018-05" db="EMBL/GenBank/DDBJ databases">
        <authorList>
            <person name="Lanie J.A."/>
            <person name="Ng W.-L."/>
            <person name="Kazmierczak K.M."/>
            <person name="Andrzejewski T.M."/>
            <person name="Davidsen T.M."/>
            <person name="Wayne K.J."/>
            <person name="Tettelin H."/>
            <person name="Glass J.I."/>
            <person name="Rusch D."/>
            <person name="Podicherti R."/>
            <person name="Tsui H.-C.T."/>
            <person name="Winkler M.E."/>
        </authorList>
    </citation>
    <scope>NUCLEOTIDE SEQUENCE</scope>
</reference>
<dbReference type="InterPro" id="IPR027039">
    <property type="entry name" value="Crtac1"/>
</dbReference>
<sequence>FQNLPDTSKVMTYNTAALIYIKAAEVKNCVIPGGSIVCQLPTDNNYKQDYTDYSYKAIEVINEWLMIDSENLKAKWLLNIVYMSIGEYPESINKDLLIEVPGQNLSSIHTGFIDVSIDSGIYNVDLAGGVIFDDFNNDGYPDLITSTWDPCSSMKFYLNKGINGFKDITENSNLSTQLGGLNIISTDYNNDGFLDIYVLRGGWLMEEGEMINSLLKNNGDMTFTDVTQDVNLSDFAYPTQSASWGDYDNDGDLDLFICNESYKGENENIIYPSQLFNNNNNKFLDVSIQASISNDRYCKSSDWGDYNNDGLIDLFISNFAGENRLYKNFGNGLFKDIAREIGITDPYYSFTSWFWDYDNDGDLDIVSSGYENGIIKSIESFMGKVDSNYSLKLYEDNGEGLYRDNTQSLGLLKVHSTMGANFGDVNNDGYDDLYLGTGYPAIDSFVPNAFYFNKEGLSFVDKTHIYGLGHIQKGHGVAFADYDLDGDLDIFEQMGGFYLSDGFTNILYQNSNITNNWIGIKLIGDKSGKIALGAKLNLVCDNKNYNNIVEPGGSFGSSSLIKVMGIQDCKNIDKLYITWPRDQSIQEINNIAVNQYILIKESELGYKKINFKVGNKIE</sequence>
<feature type="domain" description="ASPIC/UnbV" evidence="2">
    <location>
        <begin position="531"/>
        <end position="597"/>
    </location>
</feature>
<dbReference type="PANTHER" id="PTHR16026">
    <property type="entry name" value="CARTILAGE ACIDIC PROTEIN 1"/>
    <property type="match status" value="1"/>
</dbReference>
<dbReference type="PANTHER" id="PTHR16026:SF0">
    <property type="entry name" value="CARTILAGE ACIDIC PROTEIN 1"/>
    <property type="match status" value="1"/>
</dbReference>
<dbReference type="InterPro" id="IPR013517">
    <property type="entry name" value="FG-GAP"/>
</dbReference>
<keyword evidence="1" id="KW-0732">Signal</keyword>
<dbReference type="Gene3D" id="2.130.10.130">
    <property type="entry name" value="Integrin alpha, N-terminal"/>
    <property type="match status" value="1"/>
</dbReference>
<protein>
    <recommendedName>
        <fullName evidence="2">ASPIC/UnbV domain-containing protein</fullName>
    </recommendedName>
</protein>
<dbReference type="InterPro" id="IPR011519">
    <property type="entry name" value="UnbV_ASPIC"/>
</dbReference>